<dbReference type="AlphaFoldDB" id="A0A0M4FJU9"/>
<dbReference type="EMBL" id="CP012600">
    <property type="protein sequence ID" value="ALC83461.1"/>
    <property type="molecule type" value="Genomic_DNA"/>
</dbReference>
<sequence>MEFFGWILIIAIVVITILILSKNQPRIRREKYIGEFQSEIHKLEVEATSLVDKELIQRLDRALRNAYMEKVNTEFRMRHRNWSQKKVNEYWRELKRYFILAAVFKKVEMFDKNVDELWHLMLDYEQEYQMFSNGFIGKHLNHNPHGEPVHKPEERKI</sequence>
<keyword evidence="1" id="KW-1133">Transmembrane helix</keyword>
<keyword evidence="3" id="KW-1185">Reference proteome</keyword>
<name>A0A0M4FJU9_9BACI</name>
<reference evidence="2 3" key="2">
    <citation type="journal article" date="2016" name="Int. J. Syst. Evol. Microbiol.">
        <title>Bacillus gobiensis sp. nov., isolated from a soil sample.</title>
        <authorList>
            <person name="Liu B."/>
            <person name="Liu G.H."/>
            <person name="Cetin S."/>
            <person name="Schumann P."/>
            <person name="Pan Z.Z."/>
            <person name="Chen Q.Q."/>
        </authorList>
    </citation>
    <scope>NUCLEOTIDE SEQUENCE [LARGE SCALE GENOMIC DNA]</scope>
    <source>
        <strain evidence="2 3">FJAT-4402</strain>
    </source>
</reference>
<evidence type="ECO:0000256" key="1">
    <source>
        <dbReference type="SAM" id="Phobius"/>
    </source>
</evidence>
<feature type="transmembrane region" description="Helical" evidence="1">
    <location>
        <begin position="6"/>
        <end position="21"/>
    </location>
</feature>
<organism evidence="2 3">
    <name type="scientific">Bacillus gobiensis</name>
    <dbReference type="NCBI Taxonomy" id="1441095"/>
    <lineage>
        <taxon>Bacteria</taxon>
        <taxon>Bacillati</taxon>
        <taxon>Bacillota</taxon>
        <taxon>Bacilli</taxon>
        <taxon>Bacillales</taxon>
        <taxon>Bacillaceae</taxon>
        <taxon>Bacillus</taxon>
    </lineage>
</organism>
<proteinExistence type="predicted"/>
<evidence type="ECO:0000313" key="3">
    <source>
        <dbReference type="Proteomes" id="UP000067625"/>
    </source>
</evidence>
<evidence type="ECO:0000313" key="2">
    <source>
        <dbReference type="EMBL" id="ALC83461.1"/>
    </source>
</evidence>
<keyword evidence="1" id="KW-0472">Membrane</keyword>
<accession>A0A0M4FJU9</accession>
<keyword evidence="1" id="KW-0812">Transmembrane</keyword>
<dbReference type="PATRIC" id="fig|1441095.3.peg.4285"/>
<gene>
    <name evidence="2" type="ORF">AM592_19390</name>
</gene>
<dbReference type="Proteomes" id="UP000067625">
    <property type="component" value="Chromosome"/>
</dbReference>
<reference evidence="3" key="1">
    <citation type="submission" date="2015-08" db="EMBL/GenBank/DDBJ databases">
        <title>Genome sequencing project for genomic taxonomy and phylogenomics of Bacillus-like bacteria.</title>
        <authorList>
            <person name="Liu B."/>
            <person name="Wang J."/>
            <person name="Zhu Y."/>
            <person name="Liu G."/>
            <person name="Chen Q."/>
            <person name="Chen Z."/>
            <person name="Lan J."/>
            <person name="Che J."/>
            <person name="Ge C."/>
            <person name="Shi H."/>
            <person name="Pan Z."/>
            <person name="Liu X."/>
        </authorList>
    </citation>
    <scope>NUCLEOTIDE SEQUENCE [LARGE SCALE GENOMIC DNA]</scope>
    <source>
        <strain evidence="3">FJAT-4402</strain>
    </source>
</reference>
<protein>
    <submittedName>
        <fullName evidence="2">Uncharacterized protein</fullName>
    </submittedName>
</protein>